<sequence>MRDAGDLSRYLFADYKGSTDPLIKKIPSLPIPRSIVLRYQPLTATICMHADYMSRHPYPLLYKKFHTSLKV</sequence>
<comment type="caution">
    <text evidence="1">The sequence shown here is derived from an EMBL/GenBank/DDBJ whole genome shotgun (WGS) entry which is preliminary data.</text>
</comment>
<evidence type="ECO:0000313" key="2">
    <source>
        <dbReference type="Proteomes" id="UP001430953"/>
    </source>
</evidence>
<dbReference type="Proteomes" id="UP001430953">
    <property type="component" value="Unassembled WGS sequence"/>
</dbReference>
<gene>
    <name evidence="1" type="ORF">PUN28_009343</name>
</gene>
<evidence type="ECO:0000313" key="1">
    <source>
        <dbReference type="EMBL" id="KAL0118599.1"/>
    </source>
</evidence>
<proteinExistence type="predicted"/>
<reference evidence="1 2" key="1">
    <citation type="submission" date="2023-03" db="EMBL/GenBank/DDBJ databases">
        <title>High recombination rates correlate with genetic variation in Cardiocondyla obscurior ants.</title>
        <authorList>
            <person name="Errbii M."/>
        </authorList>
    </citation>
    <scope>NUCLEOTIDE SEQUENCE [LARGE SCALE GENOMIC DNA]</scope>
    <source>
        <strain evidence="1">Alpha-2009</strain>
        <tissue evidence="1">Whole body</tissue>
    </source>
</reference>
<dbReference type="AlphaFoldDB" id="A0AAW2FRJ4"/>
<protein>
    <submittedName>
        <fullName evidence="1">Uncharacterized protein</fullName>
    </submittedName>
</protein>
<accession>A0AAW2FRJ4</accession>
<keyword evidence="2" id="KW-1185">Reference proteome</keyword>
<organism evidence="1 2">
    <name type="scientific">Cardiocondyla obscurior</name>
    <dbReference type="NCBI Taxonomy" id="286306"/>
    <lineage>
        <taxon>Eukaryota</taxon>
        <taxon>Metazoa</taxon>
        <taxon>Ecdysozoa</taxon>
        <taxon>Arthropoda</taxon>
        <taxon>Hexapoda</taxon>
        <taxon>Insecta</taxon>
        <taxon>Pterygota</taxon>
        <taxon>Neoptera</taxon>
        <taxon>Endopterygota</taxon>
        <taxon>Hymenoptera</taxon>
        <taxon>Apocrita</taxon>
        <taxon>Aculeata</taxon>
        <taxon>Formicoidea</taxon>
        <taxon>Formicidae</taxon>
        <taxon>Myrmicinae</taxon>
        <taxon>Cardiocondyla</taxon>
    </lineage>
</organism>
<dbReference type="EMBL" id="JADYXP020000008">
    <property type="protein sequence ID" value="KAL0118599.1"/>
    <property type="molecule type" value="Genomic_DNA"/>
</dbReference>
<name>A0AAW2FRJ4_9HYME</name>